<organism evidence="1 2">
    <name type="scientific">Rufibacter latericius</name>
    <dbReference type="NCBI Taxonomy" id="2487040"/>
    <lineage>
        <taxon>Bacteria</taxon>
        <taxon>Pseudomonadati</taxon>
        <taxon>Bacteroidota</taxon>
        <taxon>Cytophagia</taxon>
        <taxon>Cytophagales</taxon>
        <taxon>Hymenobacteraceae</taxon>
        <taxon>Rufibacter</taxon>
    </lineage>
</organism>
<name>A0A3M9MBK6_9BACT</name>
<dbReference type="AlphaFoldDB" id="A0A3M9MBK6"/>
<accession>A0A3M9MBK6</accession>
<gene>
    <name evidence="1" type="ORF">EFB08_22805</name>
</gene>
<dbReference type="EMBL" id="RJJD01000023">
    <property type="protein sequence ID" value="RNI21968.1"/>
    <property type="molecule type" value="Genomic_DNA"/>
</dbReference>
<reference evidence="1 2" key="1">
    <citation type="submission" date="2018-11" db="EMBL/GenBank/DDBJ databases">
        <title>Rufibacter latericius sp. nov., isolated from water in Baiyang Lake.</title>
        <authorList>
            <person name="Yang Y."/>
        </authorList>
    </citation>
    <scope>NUCLEOTIDE SEQUENCE [LARGE SCALE GENOMIC DNA]</scope>
    <source>
        <strain evidence="1 2">R-22-1c-1</strain>
    </source>
</reference>
<proteinExistence type="predicted"/>
<evidence type="ECO:0000313" key="2">
    <source>
        <dbReference type="Proteomes" id="UP000272117"/>
    </source>
</evidence>
<sequence>MLFNREVLPSRKKQENRIVMEGERSFEACFQKTPLKTGLALFYSFFVLHFKKTFYQGKMGERSPYPLLTSNHTK</sequence>
<protein>
    <submittedName>
        <fullName evidence="1">Uncharacterized protein</fullName>
    </submittedName>
</protein>
<evidence type="ECO:0000313" key="1">
    <source>
        <dbReference type="EMBL" id="RNI21968.1"/>
    </source>
</evidence>
<comment type="caution">
    <text evidence="1">The sequence shown here is derived from an EMBL/GenBank/DDBJ whole genome shotgun (WGS) entry which is preliminary data.</text>
</comment>
<dbReference type="Proteomes" id="UP000272117">
    <property type="component" value="Unassembled WGS sequence"/>
</dbReference>
<keyword evidence="2" id="KW-1185">Reference proteome</keyword>